<gene>
    <name evidence="4" type="ORF">AYP45_14020</name>
</gene>
<dbReference type="Gene3D" id="3.40.50.300">
    <property type="entry name" value="P-loop containing nucleotide triphosphate hydrolases"/>
    <property type="match status" value="1"/>
</dbReference>
<dbReference type="InterPro" id="IPR017871">
    <property type="entry name" value="ABC_transporter-like_CS"/>
</dbReference>
<proteinExistence type="predicted"/>
<evidence type="ECO:0000256" key="1">
    <source>
        <dbReference type="ARBA" id="ARBA00022741"/>
    </source>
</evidence>
<dbReference type="PROSITE" id="PS00211">
    <property type="entry name" value="ABC_TRANSPORTER_1"/>
    <property type="match status" value="1"/>
</dbReference>
<reference evidence="4 5" key="1">
    <citation type="journal article" date="2017" name="Water Res.">
        <title>Discovery and metagenomic analysis of an anammox bacterial enrichment related to Candidatus "Brocadia caroliniensis" in a full-scale glycerol-fed nitritation-denitritation separate centrate treatment process.</title>
        <authorList>
            <person name="Park H."/>
            <person name="Brotto A.C."/>
            <person name="van Loosdrecht M.C."/>
            <person name="Chandran K."/>
        </authorList>
    </citation>
    <scope>NUCLEOTIDE SEQUENCE [LARGE SCALE GENOMIC DNA]</scope>
    <source>
        <strain evidence="4">26THWARD</strain>
    </source>
</reference>
<evidence type="ECO:0000259" key="3">
    <source>
        <dbReference type="PROSITE" id="PS50893"/>
    </source>
</evidence>
<protein>
    <recommendedName>
        <fullName evidence="3">ABC transporter domain-containing protein</fullName>
    </recommendedName>
</protein>
<evidence type="ECO:0000313" key="4">
    <source>
        <dbReference type="EMBL" id="OOP55567.1"/>
    </source>
</evidence>
<dbReference type="EMBL" id="AYTS01000132">
    <property type="protein sequence ID" value="OOP55567.1"/>
    <property type="molecule type" value="Genomic_DNA"/>
</dbReference>
<dbReference type="STRING" id="1004156.AYP45_14020"/>
<dbReference type="Proteomes" id="UP000189681">
    <property type="component" value="Unassembled WGS sequence"/>
</dbReference>
<dbReference type="GO" id="GO:0005524">
    <property type="term" value="F:ATP binding"/>
    <property type="evidence" value="ECO:0007669"/>
    <property type="project" value="UniProtKB-KW"/>
</dbReference>
<dbReference type="AlphaFoldDB" id="A0A1V4AR16"/>
<evidence type="ECO:0000313" key="5">
    <source>
        <dbReference type="Proteomes" id="UP000189681"/>
    </source>
</evidence>
<dbReference type="SUPFAM" id="SSF52540">
    <property type="entry name" value="P-loop containing nucleoside triphosphate hydrolases"/>
    <property type="match status" value="1"/>
</dbReference>
<dbReference type="PANTHER" id="PTHR43394:SF1">
    <property type="entry name" value="ATP-BINDING CASSETTE SUB-FAMILY B MEMBER 10, MITOCHONDRIAL"/>
    <property type="match status" value="1"/>
</dbReference>
<dbReference type="InterPro" id="IPR027417">
    <property type="entry name" value="P-loop_NTPase"/>
</dbReference>
<comment type="caution">
    <text evidence="4">The sequence shown here is derived from an EMBL/GenBank/DDBJ whole genome shotgun (WGS) entry which is preliminary data.</text>
</comment>
<organism evidence="4 5">
    <name type="scientific">Candidatus Brocadia carolinensis</name>
    <dbReference type="NCBI Taxonomy" id="1004156"/>
    <lineage>
        <taxon>Bacteria</taxon>
        <taxon>Pseudomonadati</taxon>
        <taxon>Planctomycetota</taxon>
        <taxon>Candidatus Brocadiia</taxon>
        <taxon>Candidatus Brocadiales</taxon>
        <taxon>Candidatus Brocadiaceae</taxon>
        <taxon>Candidatus Brocadia</taxon>
    </lineage>
</organism>
<sequence>KILDPYYSTTYDLLTMQKYRFGYTFCVSSVRILRQHIGFVPQGTFLFSERITDNILFGAEGEGDDNTSRQFARFAGTEGEIQEFPQKFESYLGERGINLSGGQKQRIAIARALAINPSIIILGDCLSAVDARVEDTIMKNILKIFPGKTLIVVTHRLLTIRGFDLIVVMKDGRIVERDTHEHLVAANGLYTSLYTKEVLEERLG</sequence>
<feature type="non-terminal residue" evidence="4">
    <location>
        <position position="1"/>
    </location>
</feature>
<feature type="domain" description="ABC transporter" evidence="3">
    <location>
        <begin position="1"/>
        <end position="196"/>
    </location>
</feature>
<keyword evidence="1" id="KW-0547">Nucleotide-binding</keyword>
<name>A0A1V4AR16_9BACT</name>
<evidence type="ECO:0000256" key="2">
    <source>
        <dbReference type="ARBA" id="ARBA00022840"/>
    </source>
</evidence>
<dbReference type="PANTHER" id="PTHR43394">
    <property type="entry name" value="ATP-DEPENDENT PERMEASE MDL1, MITOCHONDRIAL"/>
    <property type="match status" value="1"/>
</dbReference>
<dbReference type="GO" id="GO:0090374">
    <property type="term" value="P:oligopeptide export from mitochondrion"/>
    <property type="evidence" value="ECO:0007669"/>
    <property type="project" value="TreeGrafter"/>
</dbReference>
<dbReference type="GO" id="GO:0016887">
    <property type="term" value="F:ATP hydrolysis activity"/>
    <property type="evidence" value="ECO:0007669"/>
    <property type="project" value="InterPro"/>
</dbReference>
<dbReference type="InterPro" id="IPR003439">
    <property type="entry name" value="ABC_transporter-like_ATP-bd"/>
</dbReference>
<dbReference type="InterPro" id="IPR039421">
    <property type="entry name" value="Type_1_exporter"/>
</dbReference>
<keyword evidence="2" id="KW-0067">ATP-binding</keyword>
<dbReference type="PROSITE" id="PS50893">
    <property type="entry name" value="ABC_TRANSPORTER_2"/>
    <property type="match status" value="1"/>
</dbReference>
<dbReference type="Pfam" id="PF00005">
    <property type="entry name" value="ABC_tran"/>
    <property type="match status" value="1"/>
</dbReference>
<dbReference type="GO" id="GO:0015421">
    <property type="term" value="F:ABC-type oligopeptide transporter activity"/>
    <property type="evidence" value="ECO:0007669"/>
    <property type="project" value="TreeGrafter"/>
</dbReference>
<accession>A0A1V4AR16</accession>